<dbReference type="PATRIC" id="fig|1321819.3.peg.1680"/>
<protein>
    <submittedName>
        <fullName evidence="1">Uncharacterized protein</fullName>
    </submittedName>
</protein>
<dbReference type="EMBL" id="AWSV01000095">
    <property type="protein sequence ID" value="ERI85374.1"/>
    <property type="molecule type" value="Genomic_DNA"/>
</dbReference>
<dbReference type="AlphaFoldDB" id="U2C4H2"/>
<dbReference type="HOGENOM" id="CLU_1387875_0_0_10"/>
<organism evidence="1 2">
    <name type="scientific">Bacteroides pyogenes F0041</name>
    <dbReference type="NCBI Taxonomy" id="1321819"/>
    <lineage>
        <taxon>Bacteria</taxon>
        <taxon>Pseudomonadati</taxon>
        <taxon>Bacteroidota</taxon>
        <taxon>Bacteroidia</taxon>
        <taxon>Bacteroidales</taxon>
        <taxon>Bacteroidaceae</taxon>
        <taxon>Bacteroides</taxon>
    </lineage>
</organism>
<sequence>MNQAENVLFLFFKTIHSAIFAKVQTIIEMSKKIARLVILFLWVGICRMSAQMETLSNGSDSRPYPTIQFDESHGSLQSAWTTTFSNLPIQPDERLCPPTIKYEIRRVGNYCFLIKQTSRRPLSFASGSEAEKGRPRYSLSVPATFNIKKLNLPKLHDPYAEEKVTAFDLFMNVLFESIFFPDNNNYFRYGRSTIDN</sequence>
<reference evidence="1 2" key="1">
    <citation type="submission" date="2013-08" db="EMBL/GenBank/DDBJ databases">
        <authorList>
            <person name="Weinstock G."/>
            <person name="Sodergren E."/>
            <person name="Wylie T."/>
            <person name="Fulton L."/>
            <person name="Fulton R."/>
            <person name="Fronick C."/>
            <person name="O'Laughlin M."/>
            <person name="Godfrey J."/>
            <person name="Miner T."/>
            <person name="Herter B."/>
            <person name="Appelbaum E."/>
            <person name="Cordes M."/>
            <person name="Lek S."/>
            <person name="Wollam A."/>
            <person name="Pepin K.H."/>
            <person name="Palsikar V.B."/>
            <person name="Mitreva M."/>
            <person name="Wilson R.K."/>
        </authorList>
    </citation>
    <scope>NUCLEOTIDE SEQUENCE [LARGE SCALE GENOMIC DNA]</scope>
    <source>
        <strain evidence="1 2">F0041</strain>
    </source>
</reference>
<name>U2C4H2_9BACE</name>
<evidence type="ECO:0000313" key="1">
    <source>
        <dbReference type="EMBL" id="ERI85374.1"/>
    </source>
</evidence>
<comment type="caution">
    <text evidence="1">The sequence shown here is derived from an EMBL/GenBank/DDBJ whole genome shotgun (WGS) entry which is preliminary data.</text>
</comment>
<proteinExistence type="predicted"/>
<evidence type="ECO:0000313" key="2">
    <source>
        <dbReference type="Proteomes" id="UP000016496"/>
    </source>
</evidence>
<accession>U2C4H2</accession>
<gene>
    <name evidence="1" type="ORF">HMPREF1981_01817</name>
</gene>
<dbReference type="Proteomes" id="UP000016496">
    <property type="component" value="Unassembled WGS sequence"/>
</dbReference>